<keyword evidence="2 3" id="KW-0012">Acyltransferase</keyword>
<dbReference type="PANTHER" id="PTHR42811">
    <property type="entry name" value="SERINE ACETYLTRANSFERASE"/>
    <property type="match status" value="1"/>
</dbReference>
<dbReference type="RefSeq" id="WP_344981409.1">
    <property type="nucleotide sequence ID" value="NZ_BAABFN010000022.1"/>
</dbReference>
<dbReference type="EC" id="2.3.1.30" evidence="3"/>
<dbReference type="InterPro" id="IPR005881">
    <property type="entry name" value="Ser_O-AcTrfase"/>
</dbReference>
<gene>
    <name evidence="4" type="ORF">GCM10023143_32870</name>
</gene>
<evidence type="ECO:0000313" key="5">
    <source>
        <dbReference type="Proteomes" id="UP001501207"/>
    </source>
</evidence>
<dbReference type="InterPro" id="IPR011004">
    <property type="entry name" value="Trimer_LpxA-like_sf"/>
</dbReference>
<name>A0ABP8G919_9BACT</name>
<dbReference type="Gene3D" id="2.160.10.10">
    <property type="entry name" value="Hexapeptide repeat proteins"/>
    <property type="match status" value="1"/>
</dbReference>
<keyword evidence="1 3" id="KW-0808">Transferase</keyword>
<accession>A0ABP8G919</accession>
<evidence type="ECO:0000256" key="3">
    <source>
        <dbReference type="PIRNR" id="PIRNR000441"/>
    </source>
</evidence>
<dbReference type="PIRSF" id="PIRSF000441">
    <property type="entry name" value="CysE"/>
    <property type="match status" value="1"/>
</dbReference>
<comment type="similarity">
    <text evidence="3">Belongs to the transferase hexapeptide repeat family.</text>
</comment>
<dbReference type="EMBL" id="BAABFN010000022">
    <property type="protein sequence ID" value="GAA4319432.1"/>
    <property type="molecule type" value="Genomic_DNA"/>
</dbReference>
<protein>
    <recommendedName>
        <fullName evidence="3">Serine acetyltransferase</fullName>
        <ecNumber evidence="3">2.3.1.30</ecNumber>
    </recommendedName>
</protein>
<evidence type="ECO:0000256" key="1">
    <source>
        <dbReference type="ARBA" id="ARBA00022679"/>
    </source>
</evidence>
<sequence length="178" mass="20006">MENIGLKETVGAIRSDLKKHGANSFWASFRTYCFNPSFRLILNYRIGRFYIQKRSPVFKLLVRYYAYKQVVRRSCQISYRADIGQRVFFPHPLVIVIGEYVKIGDDVSIWHGVTLGSHGRKEMNCEYPVILNRVRLYAGSKVLGAVRVGNDAVIGASAVVNIDVPDASVAVGIPARIL</sequence>
<dbReference type="CDD" id="cd03354">
    <property type="entry name" value="LbH_SAT"/>
    <property type="match status" value="1"/>
</dbReference>
<evidence type="ECO:0000313" key="4">
    <source>
        <dbReference type="EMBL" id="GAA4319432.1"/>
    </source>
</evidence>
<organism evidence="4 5">
    <name type="scientific">Compostibacter hankyongensis</name>
    <dbReference type="NCBI Taxonomy" id="1007089"/>
    <lineage>
        <taxon>Bacteria</taxon>
        <taxon>Pseudomonadati</taxon>
        <taxon>Bacteroidota</taxon>
        <taxon>Chitinophagia</taxon>
        <taxon>Chitinophagales</taxon>
        <taxon>Chitinophagaceae</taxon>
        <taxon>Compostibacter</taxon>
    </lineage>
</organism>
<dbReference type="Proteomes" id="UP001501207">
    <property type="component" value="Unassembled WGS sequence"/>
</dbReference>
<comment type="catalytic activity">
    <reaction evidence="3">
        <text>L-serine + acetyl-CoA = O-acetyl-L-serine + CoA</text>
        <dbReference type="Rhea" id="RHEA:24560"/>
        <dbReference type="ChEBI" id="CHEBI:33384"/>
        <dbReference type="ChEBI" id="CHEBI:57287"/>
        <dbReference type="ChEBI" id="CHEBI:57288"/>
        <dbReference type="ChEBI" id="CHEBI:58340"/>
        <dbReference type="EC" id="2.3.1.30"/>
    </reaction>
</comment>
<dbReference type="SUPFAM" id="SSF51161">
    <property type="entry name" value="Trimeric LpxA-like enzymes"/>
    <property type="match status" value="1"/>
</dbReference>
<comment type="caution">
    <text evidence="4">The sequence shown here is derived from an EMBL/GenBank/DDBJ whole genome shotgun (WGS) entry which is preliminary data.</text>
</comment>
<proteinExistence type="inferred from homology"/>
<evidence type="ECO:0000256" key="2">
    <source>
        <dbReference type="ARBA" id="ARBA00023315"/>
    </source>
</evidence>
<dbReference type="InterPro" id="IPR045304">
    <property type="entry name" value="LbH_SAT"/>
</dbReference>
<reference evidence="5" key="1">
    <citation type="journal article" date="2019" name="Int. J. Syst. Evol. Microbiol.">
        <title>The Global Catalogue of Microorganisms (GCM) 10K type strain sequencing project: providing services to taxonomists for standard genome sequencing and annotation.</title>
        <authorList>
            <consortium name="The Broad Institute Genomics Platform"/>
            <consortium name="The Broad Institute Genome Sequencing Center for Infectious Disease"/>
            <person name="Wu L."/>
            <person name="Ma J."/>
        </authorList>
    </citation>
    <scope>NUCLEOTIDE SEQUENCE [LARGE SCALE GENOMIC DNA]</scope>
    <source>
        <strain evidence="5">JCM 17664</strain>
    </source>
</reference>
<keyword evidence="5" id="KW-1185">Reference proteome</keyword>